<evidence type="ECO:0000256" key="2">
    <source>
        <dbReference type="ARBA" id="ARBA00022679"/>
    </source>
</evidence>
<gene>
    <name evidence="6" type="primary">bonK</name>
</gene>
<dbReference type="SUPFAM" id="SSF52151">
    <property type="entry name" value="FabD/lysophospholipase-like"/>
    <property type="match status" value="1"/>
</dbReference>
<dbReference type="InterPro" id="IPR016035">
    <property type="entry name" value="Acyl_Trfase/lysoPLipase"/>
</dbReference>
<evidence type="ECO:0000313" key="6">
    <source>
        <dbReference type="EMBL" id="AFN27477.1"/>
    </source>
</evidence>
<dbReference type="EMBL" id="JX173632">
    <property type="protein sequence ID" value="AFN27477.1"/>
    <property type="molecule type" value="Genomic_DNA"/>
</dbReference>
<name>J7FGD8_BURGA</name>
<reference evidence="6" key="1">
    <citation type="submission" date="2012-06" db="EMBL/GenBank/DDBJ databases">
        <title>Biosynthesis of the Respiratory Toxin Bongkrekic Acid in the Pathogenic Bacterium Burkholderia gladioli.</title>
        <authorList>
            <person name="Moebius N."/>
            <person name="Ross C."/>
            <person name="Scherlach K."/>
            <person name="Rohm B."/>
            <person name="Roth M."/>
            <person name="Hertweck C."/>
        </authorList>
    </citation>
    <scope>NUCLEOTIDE SEQUENCE</scope>
    <source>
        <strain evidence="6">DMSZ11318</strain>
    </source>
</reference>
<dbReference type="InterPro" id="IPR016036">
    <property type="entry name" value="Malonyl_transacylase_ACP-bd"/>
</dbReference>
<dbReference type="InterPro" id="IPR001227">
    <property type="entry name" value="Ac_transferase_dom_sf"/>
</dbReference>
<dbReference type="SMART" id="SM00827">
    <property type="entry name" value="PKS_AT"/>
    <property type="match status" value="1"/>
</dbReference>
<protein>
    <recommendedName>
        <fullName evidence="1">[acyl-carrier-protein] S-malonyltransferase</fullName>
        <ecNumber evidence="1">2.3.1.39</ecNumber>
    </recommendedName>
</protein>
<dbReference type="PANTHER" id="PTHR42681">
    <property type="entry name" value="MALONYL-COA-ACYL CARRIER PROTEIN TRANSACYLASE, MITOCHONDRIAL"/>
    <property type="match status" value="1"/>
</dbReference>
<dbReference type="InterPro" id="IPR050858">
    <property type="entry name" value="Mal-CoA-ACP_Trans/PKS_FabD"/>
</dbReference>
<proteinExistence type="predicted"/>
<keyword evidence="3" id="KW-0012">Acyltransferase</keyword>
<dbReference type="GO" id="GO:0004314">
    <property type="term" value="F:[acyl-carrier-protein] S-malonyltransferase activity"/>
    <property type="evidence" value="ECO:0007669"/>
    <property type="project" value="UniProtKB-EC"/>
</dbReference>
<dbReference type="SUPFAM" id="SSF55048">
    <property type="entry name" value="Probable ACP-binding domain of malonyl-CoA ACP transacylase"/>
    <property type="match status" value="1"/>
</dbReference>
<keyword evidence="2 6" id="KW-0808">Transferase</keyword>
<comment type="catalytic activity">
    <reaction evidence="4">
        <text>holo-[ACP] + malonyl-CoA = malonyl-[ACP] + CoA</text>
        <dbReference type="Rhea" id="RHEA:41792"/>
        <dbReference type="Rhea" id="RHEA-COMP:9623"/>
        <dbReference type="Rhea" id="RHEA-COMP:9685"/>
        <dbReference type="ChEBI" id="CHEBI:57287"/>
        <dbReference type="ChEBI" id="CHEBI:57384"/>
        <dbReference type="ChEBI" id="CHEBI:64479"/>
        <dbReference type="ChEBI" id="CHEBI:78449"/>
        <dbReference type="EC" id="2.3.1.39"/>
    </reaction>
</comment>
<accession>J7FGD8</accession>
<dbReference type="NCBIfam" id="TIGR00128">
    <property type="entry name" value="fabD"/>
    <property type="match status" value="1"/>
</dbReference>
<dbReference type="Gene3D" id="3.40.366.10">
    <property type="entry name" value="Malonyl-Coenzyme A Acyl Carrier Protein, domain 2"/>
    <property type="match status" value="1"/>
</dbReference>
<evidence type="ECO:0000256" key="1">
    <source>
        <dbReference type="ARBA" id="ARBA00013258"/>
    </source>
</evidence>
<sequence>MKAFGFPGQGSQRPGMGGGALFDAFPELTEQASDLLGYSIRSLCLDDPRKELDQTRFTQPAIYVVNALSYLRRIQRGDAAPVLFAGHSLGEFNALTAAGCFDFETGLRLVKKRGELMGQVTGGGMAAVMNLSREKIEAILREQGIDGVDIAIHNAPSQNVLAGLQSELARLEAPLEAAGGMFYPLKTSGAFHSRYMRPVADEFRAFLGTVSIAPLRTPVVANVSARPYVNADVVNHLVEQLTQPVLWTETVEYLLGIEGLEFEEVGDSDVLTKLVQRVRRGFVAPATSTPLPVIENVPAAPAALAPSEPAAAAPRSPADKVAAWNAAYPIGTRVRASRATEAALATRTTALVLFGHRAAVYLQGYNGYFDLDELQVV</sequence>
<dbReference type="EC" id="2.3.1.39" evidence="1"/>
<dbReference type="RefSeq" id="WP_186052691.1">
    <property type="nucleotide sequence ID" value="NZ_CADEWE010000007.1"/>
</dbReference>
<dbReference type="InterPro" id="IPR004410">
    <property type="entry name" value="Malonyl_CoA-ACP_transAc_FabD"/>
</dbReference>
<evidence type="ECO:0000256" key="3">
    <source>
        <dbReference type="ARBA" id="ARBA00023315"/>
    </source>
</evidence>
<organism evidence="6">
    <name type="scientific">Burkholderia gladioli</name>
    <name type="common">Pseudomonas marginata</name>
    <name type="synonym">Phytomonas marginata</name>
    <dbReference type="NCBI Taxonomy" id="28095"/>
    <lineage>
        <taxon>Bacteria</taxon>
        <taxon>Pseudomonadati</taxon>
        <taxon>Pseudomonadota</taxon>
        <taxon>Betaproteobacteria</taxon>
        <taxon>Burkholderiales</taxon>
        <taxon>Burkholderiaceae</taxon>
        <taxon>Burkholderia</taxon>
    </lineage>
</organism>
<feature type="domain" description="Malonyl-CoA:ACP transacylase (MAT)" evidence="5">
    <location>
        <begin position="6"/>
        <end position="282"/>
    </location>
</feature>
<dbReference type="GO" id="GO:0006633">
    <property type="term" value="P:fatty acid biosynthetic process"/>
    <property type="evidence" value="ECO:0007669"/>
    <property type="project" value="TreeGrafter"/>
</dbReference>
<dbReference type="PANTHER" id="PTHR42681:SF1">
    <property type="entry name" value="MALONYL-COA-ACYL CARRIER PROTEIN TRANSACYLASE, MITOCHONDRIAL"/>
    <property type="match status" value="1"/>
</dbReference>
<evidence type="ECO:0000259" key="5">
    <source>
        <dbReference type="SMART" id="SM00827"/>
    </source>
</evidence>
<dbReference type="Gene3D" id="3.30.70.250">
    <property type="entry name" value="Malonyl-CoA ACP transacylase, ACP-binding"/>
    <property type="match status" value="1"/>
</dbReference>
<dbReference type="GO" id="GO:0005829">
    <property type="term" value="C:cytosol"/>
    <property type="evidence" value="ECO:0007669"/>
    <property type="project" value="TreeGrafter"/>
</dbReference>
<evidence type="ECO:0000256" key="4">
    <source>
        <dbReference type="ARBA" id="ARBA00048462"/>
    </source>
</evidence>
<dbReference type="InterPro" id="IPR014043">
    <property type="entry name" value="Acyl_transferase_dom"/>
</dbReference>
<dbReference type="Pfam" id="PF00698">
    <property type="entry name" value="Acyl_transf_1"/>
    <property type="match status" value="1"/>
</dbReference>
<dbReference type="AlphaFoldDB" id="J7FGD8"/>